<evidence type="ECO:0000313" key="1">
    <source>
        <dbReference type="EMBL" id="KRK87993.1"/>
    </source>
</evidence>
<dbReference type="EMBL" id="AZEA01000013">
    <property type="protein sequence ID" value="KRK87993.1"/>
    <property type="molecule type" value="Genomic_DNA"/>
</dbReference>
<comment type="caution">
    <text evidence="1">The sequence shown here is derived from an EMBL/GenBank/DDBJ whole genome shotgun (WGS) entry which is preliminary data.</text>
</comment>
<dbReference type="Proteomes" id="UP000051581">
    <property type="component" value="Unassembled WGS sequence"/>
</dbReference>
<organism evidence="1 2">
    <name type="scientific">Lentilactobacillus sunkii DSM 19904</name>
    <dbReference type="NCBI Taxonomy" id="1423808"/>
    <lineage>
        <taxon>Bacteria</taxon>
        <taxon>Bacillati</taxon>
        <taxon>Bacillota</taxon>
        <taxon>Bacilli</taxon>
        <taxon>Lactobacillales</taxon>
        <taxon>Lactobacillaceae</taxon>
        <taxon>Lentilactobacillus</taxon>
    </lineage>
</organism>
<protein>
    <recommendedName>
        <fullName evidence="3">S-layer protein</fullName>
    </recommendedName>
</protein>
<proteinExistence type="predicted"/>
<dbReference type="PATRIC" id="fig|1423808.3.peg.645"/>
<keyword evidence="2" id="KW-1185">Reference proteome</keyword>
<evidence type="ECO:0008006" key="3">
    <source>
        <dbReference type="Google" id="ProtNLM"/>
    </source>
</evidence>
<evidence type="ECO:0000313" key="2">
    <source>
        <dbReference type="Proteomes" id="UP000051581"/>
    </source>
</evidence>
<gene>
    <name evidence="1" type="ORF">FD17_GL000640</name>
</gene>
<reference evidence="1 2" key="1">
    <citation type="journal article" date="2015" name="Genome Announc.">
        <title>Expanding the biotechnology potential of lactobacilli through comparative genomics of 213 strains and associated genera.</title>
        <authorList>
            <person name="Sun Z."/>
            <person name="Harris H.M."/>
            <person name="McCann A."/>
            <person name="Guo C."/>
            <person name="Argimon S."/>
            <person name="Zhang W."/>
            <person name="Yang X."/>
            <person name="Jeffery I.B."/>
            <person name="Cooney J.C."/>
            <person name="Kagawa T.F."/>
            <person name="Liu W."/>
            <person name="Song Y."/>
            <person name="Salvetti E."/>
            <person name="Wrobel A."/>
            <person name="Rasinkangas P."/>
            <person name="Parkhill J."/>
            <person name="Rea M.C."/>
            <person name="O'Sullivan O."/>
            <person name="Ritari J."/>
            <person name="Douillard F.P."/>
            <person name="Paul Ross R."/>
            <person name="Yang R."/>
            <person name="Briner A.E."/>
            <person name="Felis G.E."/>
            <person name="de Vos W.M."/>
            <person name="Barrangou R."/>
            <person name="Klaenhammer T.R."/>
            <person name="Caufield P.W."/>
            <person name="Cui Y."/>
            <person name="Zhang H."/>
            <person name="O'Toole P.W."/>
        </authorList>
    </citation>
    <scope>NUCLEOTIDE SEQUENCE [LARGE SCALE GENOMIC DNA]</scope>
    <source>
        <strain evidence="1 2">DSM 19904</strain>
    </source>
</reference>
<name>A0A0R1L518_9LACO</name>
<dbReference type="AlphaFoldDB" id="A0A0R1L518"/>
<sequence length="539" mass="57175">MNQGTYYWEAIHMNRNLKKSLFISMTALGFVAAVGAAKGQNVSAKSYASVTSNQKMTTDPTTRNVTLNGSNAIYNKAGTLRGARVLANTATAKTLANATVSTANFRAYRVATTNRGSVYYKVVSFDGNFRGWIYGGKSQASFGGGLADYNTFTSTTLSDTQKTSTYKITTPGTGDDSVTWISPQNTQYKVGKQVTDTTPYANATFTIDQIGYRTREGSSDVWVHILNTNNSQMGVNGWIKLSSLTAVQTPQADNAVRINFTDPNGKIVKTYDYTVANAVKGNTLGQYSQTSALWVLNDSTASSLIAGMNAALNNSGYKLGSADLTTAQKAALAAAKFGTGTVDISVVSTATNTAFSTITPYGSSTGTQAHALTGTTQGIVDAGANFPDADPNTSGFQPGYLTATTLNGFSSTQLNIILSALTNAYRDPQANGAQILSSINATFKQAAQNQYVVPSGLNFTNNNANTGTTFTADQLMGYIRSNPSLFTLQSPKYPVFTVPAGSYGGTNIQLSWETINYTATSTLNGTIGQPVNVYYNYSN</sequence>
<accession>A0A0R1L518</accession>